<evidence type="ECO:0000313" key="2">
    <source>
        <dbReference type="Proteomes" id="UP000220768"/>
    </source>
</evidence>
<organism evidence="1 2">
    <name type="scientific">Rhizobium chutanense</name>
    <dbReference type="NCBI Taxonomy" id="2035448"/>
    <lineage>
        <taxon>Bacteria</taxon>
        <taxon>Pseudomonadati</taxon>
        <taxon>Pseudomonadota</taxon>
        <taxon>Alphaproteobacteria</taxon>
        <taxon>Hyphomicrobiales</taxon>
        <taxon>Rhizobiaceae</taxon>
        <taxon>Rhizobium/Agrobacterium group</taxon>
        <taxon>Rhizobium</taxon>
    </lineage>
</organism>
<gene>
    <name evidence="1" type="ORF">CO666_25270</name>
</gene>
<reference evidence="1 2" key="1">
    <citation type="submission" date="2017-09" db="EMBL/GenBank/DDBJ databases">
        <title>Comparative genomics of rhizobia isolated from Phaseolus vulgaris in China.</title>
        <authorList>
            <person name="Tong W."/>
        </authorList>
    </citation>
    <scope>NUCLEOTIDE SEQUENCE [LARGE SCALE GENOMIC DNA]</scope>
    <source>
        <strain evidence="1 2">C5</strain>
    </source>
</reference>
<sequence>MRQDDRDVADLRHNGIRFVRGALAKANRMNVDVGNDFTTCIAAVRPESSEPASIDFNDAGIQRMRVDVIIEDELFDPALFVSPTQKEGATFAPAVGPAVEFRDTGSPNYAVTQDFRRWPEEAARERCY</sequence>
<dbReference type="EMBL" id="NWSV01000023">
    <property type="protein sequence ID" value="PDT01412.1"/>
    <property type="molecule type" value="Genomic_DNA"/>
</dbReference>
<keyword evidence="2" id="KW-1185">Reference proteome</keyword>
<name>A0A2A6J621_9HYPH</name>
<dbReference type="Proteomes" id="UP000220768">
    <property type="component" value="Unassembled WGS sequence"/>
</dbReference>
<dbReference type="AlphaFoldDB" id="A0A2A6J621"/>
<proteinExistence type="predicted"/>
<comment type="caution">
    <text evidence="1">The sequence shown here is derived from an EMBL/GenBank/DDBJ whole genome shotgun (WGS) entry which is preliminary data.</text>
</comment>
<evidence type="ECO:0000313" key="1">
    <source>
        <dbReference type="EMBL" id="PDT01412.1"/>
    </source>
</evidence>
<accession>A0A2A6J621</accession>
<protein>
    <submittedName>
        <fullName evidence="1">Uncharacterized protein</fullName>
    </submittedName>
</protein>